<proteinExistence type="predicted"/>
<keyword evidence="3" id="KW-1133">Transmembrane helix</keyword>
<dbReference type="SMART" id="SM00267">
    <property type="entry name" value="GGDEF"/>
    <property type="match status" value="1"/>
</dbReference>
<evidence type="ECO:0000313" key="6">
    <source>
        <dbReference type="EMBL" id="CZF83432.1"/>
    </source>
</evidence>
<organism evidence="6 7">
    <name type="scientific">Grimontia marina</name>
    <dbReference type="NCBI Taxonomy" id="646534"/>
    <lineage>
        <taxon>Bacteria</taxon>
        <taxon>Pseudomonadati</taxon>
        <taxon>Pseudomonadota</taxon>
        <taxon>Gammaproteobacteria</taxon>
        <taxon>Vibrionales</taxon>
        <taxon>Vibrionaceae</taxon>
        <taxon>Grimontia</taxon>
    </lineage>
</organism>
<name>A0A128F9H7_9GAMM</name>
<dbReference type="InterPro" id="IPR000160">
    <property type="entry name" value="GGDEF_dom"/>
</dbReference>
<dbReference type="InterPro" id="IPR043128">
    <property type="entry name" value="Rev_trsase/Diguanyl_cyclase"/>
</dbReference>
<keyword evidence="6" id="KW-0808">Transferase</keyword>
<dbReference type="PANTHER" id="PTHR45138:SF9">
    <property type="entry name" value="DIGUANYLATE CYCLASE DGCM-RELATED"/>
    <property type="match status" value="1"/>
</dbReference>
<protein>
    <recommendedName>
        <fullName evidence="1">diguanylate cyclase</fullName>
        <ecNumber evidence="1">2.7.7.65</ecNumber>
    </recommendedName>
</protein>
<keyword evidence="3" id="KW-0472">Membrane</keyword>
<reference evidence="7" key="1">
    <citation type="submission" date="2016-02" db="EMBL/GenBank/DDBJ databases">
        <authorList>
            <person name="Rodrigo-Torres Lidia"/>
            <person name="Arahal R.David."/>
        </authorList>
    </citation>
    <scope>NUCLEOTIDE SEQUENCE [LARGE SCALE GENOMIC DNA]</scope>
    <source>
        <strain evidence="7">CECT 8713</strain>
    </source>
</reference>
<dbReference type="GO" id="GO:0043709">
    <property type="term" value="P:cell adhesion involved in single-species biofilm formation"/>
    <property type="evidence" value="ECO:0007669"/>
    <property type="project" value="TreeGrafter"/>
</dbReference>
<sequence length="479" mass="54007">MPSIRRLFALALTSVLFLFSSFSFAETKKLVITGSSTWQPFSFINRFGEPDGVMVDFWRLYGVANNVDFSFELKPWSESLAFARNTPNVIHGGLGYTGDRAKSLAFSRELPLNHYNVSLFVQKDLPFDHIHALDSAIVGTVKDSTKHAFLTSRIPEKNIRLFPTFGSLNDAAYRGEVDVFIDDLSTALYDMRHTGNSGQFTSRQKLYSFPMHFAVNKESKAIIADVERGLTRISQEDINAIYEKWLPQNKLHLSLPWLNKTAQYLIFISSLVLLTVGLFLYHRLLKYRTTELKNAVKALKDSKQKLETATQNDPLTGTKTRHQFFAALSDKRFSPSPYVVAVLDIDHLKEVNESYGQDVGDIAIKHLATQLRLQLPSQTLCARLGGGEFAVLFDLSDTSQAQRKLQQLQKTLQLSLLYIDQQVVPVKFSSGIAGYPYDGESGEKLVRIASTRMRANKKSQSNFTAGDNDDDLLAEHRWA</sequence>
<feature type="signal peptide" evidence="4">
    <location>
        <begin position="1"/>
        <end position="25"/>
    </location>
</feature>
<dbReference type="NCBIfam" id="TIGR00254">
    <property type="entry name" value="GGDEF"/>
    <property type="match status" value="1"/>
</dbReference>
<dbReference type="Gene3D" id="3.40.190.10">
    <property type="entry name" value="Periplasmic binding protein-like II"/>
    <property type="match status" value="2"/>
</dbReference>
<dbReference type="RefSeq" id="WP_062710529.1">
    <property type="nucleotide sequence ID" value="NZ_CAWRCI010000023.1"/>
</dbReference>
<dbReference type="OrthoDB" id="9180959at2"/>
<dbReference type="SUPFAM" id="SSF53850">
    <property type="entry name" value="Periplasmic binding protein-like II"/>
    <property type="match status" value="1"/>
</dbReference>
<dbReference type="SMART" id="SM00062">
    <property type="entry name" value="PBPb"/>
    <property type="match status" value="1"/>
</dbReference>
<dbReference type="Gene3D" id="3.30.70.270">
    <property type="match status" value="1"/>
</dbReference>
<dbReference type="CDD" id="cd01949">
    <property type="entry name" value="GGDEF"/>
    <property type="match status" value="1"/>
</dbReference>
<evidence type="ECO:0000256" key="4">
    <source>
        <dbReference type="SAM" id="SignalP"/>
    </source>
</evidence>
<dbReference type="GO" id="GO:0005886">
    <property type="term" value="C:plasma membrane"/>
    <property type="evidence" value="ECO:0007669"/>
    <property type="project" value="TreeGrafter"/>
</dbReference>
<dbReference type="InterPro" id="IPR050469">
    <property type="entry name" value="Diguanylate_Cyclase"/>
</dbReference>
<keyword evidence="7" id="KW-1185">Reference proteome</keyword>
<dbReference type="Pfam" id="PF00497">
    <property type="entry name" value="SBP_bac_3"/>
    <property type="match status" value="1"/>
</dbReference>
<keyword evidence="3" id="KW-0812">Transmembrane</keyword>
<comment type="catalytic activity">
    <reaction evidence="2">
        <text>2 GTP = 3',3'-c-di-GMP + 2 diphosphate</text>
        <dbReference type="Rhea" id="RHEA:24898"/>
        <dbReference type="ChEBI" id="CHEBI:33019"/>
        <dbReference type="ChEBI" id="CHEBI:37565"/>
        <dbReference type="ChEBI" id="CHEBI:58805"/>
        <dbReference type="EC" id="2.7.7.65"/>
    </reaction>
</comment>
<feature type="chain" id="PRO_5007282245" description="diguanylate cyclase" evidence="4">
    <location>
        <begin position="26"/>
        <end position="479"/>
    </location>
</feature>
<feature type="transmembrane region" description="Helical" evidence="3">
    <location>
        <begin position="262"/>
        <end position="281"/>
    </location>
</feature>
<dbReference type="InterPro" id="IPR001638">
    <property type="entry name" value="Solute-binding_3/MltF_N"/>
</dbReference>
<keyword evidence="4" id="KW-0732">Signal</keyword>
<dbReference type="EC" id="2.7.7.65" evidence="1"/>
<evidence type="ECO:0000256" key="1">
    <source>
        <dbReference type="ARBA" id="ARBA00012528"/>
    </source>
</evidence>
<dbReference type="Proteomes" id="UP000073601">
    <property type="component" value="Unassembled WGS sequence"/>
</dbReference>
<dbReference type="AlphaFoldDB" id="A0A128F9H7"/>
<evidence type="ECO:0000259" key="5">
    <source>
        <dbReference type="PROSITE" id="PS50887"/>
    </source>
</evidence>
<dbReference type="Pfam" id="PF00990">
    <property type="entry name" value="GGDEF"/>
    <property type="match status" value="1"/>
</dbReference>
<evidence type="ECO:0000256" key="2">
    <source>
        <dbReference type="ARBA" id="ARBA00034247"/>
    </source>
</evidence>
<dbReference type="InterPro" id="IPR029787">
    <property type="entry name" value="Nucleotide_cyclase"/>
</dbReference>
<dbReference type="EMBL" id="FIZY01000023">
    <property type="protein sequence ID" value="CZF83432.1"/>
    <property type="molecule type" value="Genomic_DNA"/>
</dbReference>
<keyword evidence="6" id="KW-0548">Nucleotidyltransferase</keyword>
<gene>
    <name evidence="6" type="primary">ycdT_3</name>
    <name evidence="6" type="ORF">GMA8713_02674</name>
</gene>
<dbReference type="SUPFAM" id="SSF55073">
    <property type="entry name" value="Nucleotide cyclase"/>
    <property type="match status" value="1"/>
</dbReference>
<dbReference type="GO" id="GO:0052621">
    <property type="term" value="F:diguanylate cyclase activity"/>
    <property type="evidence" value="ECO:0007669"/>
    <property type="project" value="UniProtKB-EC"/>
</dbReference>
<dbReference type="GO" id="GO:1902201">
    <property type="term" value="P:negative regulation of bacterial-type flagellum-dependent cell motility"/>
    <property type="evidence" value="ECO:0007669"/>
    <property type="project" value="TreeGrafter"/>
</dbReference>
<evidence type="ECO:0000256" key="3">
    <source>
        <dbReference type="SAM" id="Phobius"/>
    </source>
</evidence>
<accession>A0A128F9H7</accession>
<dbReference type="PROSITE" id="PS50887">
    <property type="entry name" value="GGDEF"/>
    <property type="match status" value="1"/>
</dbReference>
<feature type="domain" description="GGDEF" evidence="5">
    <location>
        <begin position="336"/>
        <end position="469"/>
    </location>
</feature>
<evidence type="ECO:0000313" key="7">
    <source>
        <dbReference type="Proteomes" id="UP000073601"/>
    </source>
</evidence>
<dbReference type="PANTHER" id="PTHR45138">
    <property type="entry name" value="REGULATORY COMPONENTS OF SENSORY TRANSDUCTION SYSTEM"/>
    <property type="match status" value="1"/>
</dbReference>